<evidence type="ECO:0000313" key="3">
    <source>
        <dbReference type="Proteomes" id="UP000245464"/>
    </source>
</evidence>
<keyword evidence="4" id="KW-1185">Reference proteome</keyword>
<reference evidence="2" key="2">
    <citation type="submission" date="2021-05" db="EMBL/GenBank/DDBJ databases">
        <authorList>
            <person name="Moolhuijzen P.M."/>
            <person name="Moffat C.S."/>
        </authorList>
    </citation>
    <scope>NUCLEOTIDE SEQUENCE</scope>
    <source>
        <strain evidence="2">86-124</strain>
    </source>
</reference>
<reference evidence="4" key="4">
    <citation type="journal article" date="2022" name="Microb. Genom.">
        <title>A global pangenome for the wheat fungal pathogen Pyrenophora tritici-repentis and prediction of effector protein structural homology.</title>
        <authorList>
            <person name="Moolhuijzen P.M."/>
            <person name="See P.T."/>
            <person name="Shi G."/>
            <person name="Powell H.R."/>
            <person name="Cockram J."/>
            <person name="Jorgensen L.N."/>
            <person name="Benslimane H."/>
            <person name="Strelkov S.E."/>
            <person name="Turner J."/>
            <person name="Liu Z."/>
            <person name="Moffat C.S."/>
        </authorList>
    </citation>
    <scope>NUCLEOTIDE SEQUENCE [LARGE SCALE GENOMIC DNA]</scope>
</reference>
<organism evidence="1 3">
    <name type="scientific">Pyrenophora tritici-repentis</name>
    <dbReference type="NCBI Taxonomy" id="45151"/>
    <lineage>
        <taxon>Eukaryota</taxon>
        <taxon>Fungi</taxon>
        <taxon>Dikarya</taxon>
        <taxon>Ascomycota</taxon>
        <taxon>Pezizomycotina</taxon>
        <taxon>Dothideomycetes</taxon>
        <taxon>Pleosporomycetidae</taxon>
        <taxon>Pleosporales</taxon>
        <taxon>Pleosporineae</taxon>
        <taxon>Pleosporaceae</taxon>
        <taxon>Pyrenophora</taxon>
    </lineage>
</organism>
<evidence type="ECO:0000313" key="1">
    <source>
        <dbReference type="EMBL" id="KAF7570329.1"/>
    </source>
</evidence>
<sequence length="257" mass="29092">MTDQVLFNPGPYIPSAAVKPSTTDLQKPTDRFDVPPVDPNTIWYLAVIKPHMDAHEIIGPVRAFKYLLPKIQDMVSNSPSAIDKLDELMEVDDMWGARKKNPEFELSGFERFIIEGQRGIYTVLNIMREINKSVFELLPAPVYTVISLGPLEQGKRSGKEQFTKPKGFAQTTTLHGSWPNRESALKIARDVMENLLAEELYTKSAEGWEKGDGNKGGCMLMAMNGTYMWEVKVVYEDQAVKRAIEDASIHDKDKVWR</sequence>
<protein>
    <submittedName>
        <fullName evidence="1">Uncharacterized protein</fullName>
    </submittedName>
</protein>
<dbReference type="OMA" id="WEVKVVY"/>
<reference evidence="2" key="3">
    <citation type="journal article" date="2022" name="bioRxiv">
        <title>A global pangenome for the wheat fungal pathogen Pyrenophora tritici-repentis and prediction of effector protein structural homology.</title>
        <authorList>
            <person name="Moolhuijzen P."/>
            <person name="See P.T."/>
            <person name="Shi G."/>
            <person name="Powell H.R."/>
            <person name="Cockram J."/>
            <person name="Jorgensen L.N."/>
            <person name="Benslimane H."/>
            <person name="Strelkov S.E."/>
            <person name="Turner J."/>
            <person name="Liu Z."/>
            <person name="Moffat C.S."/>
        </authorList>
    </citation>
    <scope>NUCLEOTIDE SEQUENCE</scope>
    <source>
        <strain evidence="2">86-124</strain>
    </source>
</reference>
<dbReference type="EMBL" id="NQIK02000005">
    <property type="protein sequence ID" value="KAF7570329.1"/>
    <property type="molecule type" value="Genomic_DNA"/>
</dbReference>
<dbReference type="OrthoDB" id="443772at2759"/>
<dbReference type="Proteomes" id="UP000249757">
    <property type="component" value="Unassembled WGS sequence"/>
</dbReference>
<dbReference type="EMBL" id="NRDI02000027">
    <property type="protein sequence ID" value="KAI1508309.1"/>
    <property type="molecule type" value="Genomic_DNA"/>
</dbReference>
<gene>
    <name evidence="2" type="ORF">Ptr86124_012797</name>
    <name evidence="1" type="ORF">PtrM4_103310</name>
</gene>
<accession>A0A2W1DFG6</accession>
<dbReference type="Proteomes" id="UP000245464">
    <property type="component" value="Chromosome 5"/>
</dbReference>
<evidence type="ECO:0000313" key="2">
    <source>
        <dbReference type="EMBL" id="KAI1508309.1"/>
    </source>
</evidence>
<comment type="caution">
    <text evidence="1">The sequence shown here is derived from an EMBL/GenBank/DDBJ whole genome shotgun (WGS) entry which is preliminary data.</text>
</comment>
<reference evidence="1" key="1">
    <citation type="journal article" date="2018" name="BMC Genomics">
        <title>Comparative genomics of the wheat fungal pathogen Pyrenophora tritici-repentis reveals chromosomal variations and genome plasticity.</title>
        <authorList>
            <person name="Moolhuijzen P."/>
            <person name="See P.T."/>
            <person name="Hane J.K."/>
            <person name="Shi G."/>
            <person name="Liu Z."/>
            <person name="Oliver R.P."/>
            <person name="Moffat C.S."/>
        </authorList>
    </citation>
    <scope>NUCLEOTIDE SEQUENCE [LARGE SCALE GENOMIC DNA]</scope>
    <source>
        <strain evidence="1">M4</strain>
    </source>
</reference>
<name>A0A2W1DFG6_9PLEO</name>
<dbReference type="AlphaFoldDB" id="A0A2W1DFG6"/>
<proteinExistence type="predicted"/>
<evidence type="ECO:0000313" key="4">
    <source>
        <dbReference type="Proteomes" id="UP000249757"/>
    </source>
</evidence>